<organism evidence="1 2">
    <name type="scientific">Stylosanthes scabra</name>
    <dbReference type="NCBI Taxonomy" id="79078"/>
    <lineage>
        <taxon>Eukaryota</taxon>
        <taxon>Viridiplantae</taxon>
        <taxon>Streptophyta</taxon>
        <taxon>Embryophyta</taxon>
        <taxon>Tracheophyta</taxon>
        <taxon>Spermatophyta</taxon>
        <taxon>Magnoliopsida</taxon>
        <taxon>eudicotyledons</taxon>
        <taxon>Gunneridae</taxon>
        <taxon>Pentapetalae</taxon>
        <taxon>rosids</taxon>
        <taxon>fabids</taxon>
        <taxon>Fabales</taxon>
        <taxon>Fabaceae</taxon>
        <taxon>Papilionoideae</taxon>
        <taxon>50 kb inversion clade</taxon>
        <taxon>dalbergioids sensu lato</taxon>
        <taxon>Dalbergieae</taxon>
        <taxon>Pterocarpus clade</taxon>
        <taxon>Stylosanthes</taxon>
    </lineage>
</organism>
<keyword evidence="2" id="KW-1185">Reference proteome</keyword>
<reference evidence="1 2" key="1">
    <citation type="journal article" date="2023" name="Plants (Basel)">
        <title>Bridging the Gap: Combining Genomics and Transcriptomics Approaches to Understand Stylosanthes scabra, an Orphan Legume from the Brazilian Caatinga.</title>
        <authorList>
            <person name="Ferreira-Neto J.R.C."/>
            <person name="da Silva M.D."/>
            <person name="Binneck E."/>
            <person name="de Melo N.F."/>
            <person name="da Silva R.H."/>
            <person name="de Melo A.L.T.M."/>
            <person name="Pandolfi V."/>
            <person name="Bustamante F.O."/>
            <person name="Brasileiro-Vidal A.C."/>
            <person name="Benko-Iseppon A.M."/>
        </authorList>
    </citation>
    <scope>NUCLEOTIDE SEQUENCE [LARGE SCALE GENOMIC DNA]</scope>
    <source>
        <tissue evidence="1">Leaves</tissue>
    </source>
</reference>
<comment type="caution">
    <text evidence="1">The sequence shown here is derived from an EMBL/GenBank/DDBJ whole genome shotgun (WGS) entry which is preliminary data.</text>
</comment>
<dbReference type="Proteomes" id="UP001341840">
    <property type="component" value="Unassembled WGS sequence"/>
</dbReference>
<evidence type="ECO:0000313" key="1">
    <source>
        <dbReference type="EMBL" id="MED6220356.1"/>
    </source>
</evidence>
<protein>
    <submittedName>
        <fullName evidence="1">Uncharacterized protein</fullName>
    </submittedName>
</protein>
<evidence type="ECO:0000313" key="2">
    <source>
        <dbReference type="Proteomes" id="UP001341840"/>
    </source>
</evidence>
<proteinExistence type="predicted"/>
<sequence length="154" mass="16692">MKRKRERKKTVAPATRIFPAVAVAVFDKKRERTSHLRNPPPLKQPPPSSFVVFVFFTASPPPELCTAEPSLRLCATPSRQWPFGNDIVTIKSTAAVTTVTVLRCCCNLVTKKGAVVAAVSCGFNSGVSKLRIRELYVAAKAIRIGVMAAAVVPD</sequence>
<gene>
    <name evidence="1" type="ORF">PIB30_044101</name>
</gene>
<dbReference type="EMBL" id="JASCZI010272121">
    <property type="protein sequence ID" value="MED6220356.1"/>
    <property type="molecule type" value="Genomic_DNA"/>
</dbReference>
<accession>A0ABU6ZEG3</accession>
<name>A0ABU6ZEG3_9FABA</name>